<keyword evidence="2" id="KW-1185">Reference proteome</keyword>
<evidence type="ECO:0000313" key="2">
    <source>
        <dbReference type="Proteomes" id="UP000789920"/>
    </source>
</evidence>
<accession>A0ACA9LI45</accession>
<evidence type="ECO:0000313" key="1">
    <source>
        <dbReference type="EMBL" id="CAG8527784.1"/>
    </source>
</evidence>
<name>A0ACA9LI45_9GLOM</name>
<gene>
    <name evidence="1" type="ORF">RPERSI_LOCUS2999</name>
</gene>
<dbReference type="EMBL" id="CAJVQC010003492">
    <property type="protein sequence ID" value="CAG8527784.1"/>
    <property type="molecule type" value="Genomic_DNA"/>
</dbReference>
<feature type="non-terminal residue" evidence="1">
    <location>
        <position position="1"/>
    </location>
</feature>
<sequence>SKPDDYEGSYNENPYGSREFDDNEGEYHNKNLKPPKPDDNEGGYDNISAPLIATIAAENTEQIQPTQINIQVQKSPPTPPNDYVVTTRFHVMMPKMPSGLIKKHRVYVIGNIKELGMSTKGIIQLKQHKKNSMYWYSDPVSIPLSAFQEGPIQYSYFIYKGKKRLTWISRPSRLKSQDEEDDPDITVGDWISEKVDHELISKENQYDLWKQNNSSSMNLKDLKENYSFHFMIYNSITPGSLKDKIIEYQDINKRHSVVLDNDMTLDFVFTCLSYYSTVEQQIFLFVLLGYIINEKMEFNLPRNFPSVKLLEAFNGVNENHLPHDVIAMLSSVVSALVRHASTYSAKFEWMEAFRIAPFADPNYAFLEKVKKPIYTKDNIFDFQDSLNKIVKPCMDNISDEHEETYVNVCKTLIKLCNDLGVVLFLWKHIFRLSVKLDEEFIQYFLDRISNFIARDNAKELYNHLEEIPIDIDINFAPLFRDRALFLLRNPGTSWGKSTLDAIFRLLHHTSLRWQNASVLQAFEYIATSQNPELLQVFPNRLDSFLREGLMDEKVSKICALWLKNLSLYIKKVHNLDRNFVFMILYHLEIVYQIAAKNNITCDELFEVAEREIKALSDDVMFYAATDAEKLKQARVIDFFSRILKEKFGPDVRNIDDIVFHIMTRLYENLPEAEINPNDTNFIKALLASSNFWIYILTATGSTERLYRQNVYVKIVHQAIIKLVLNLRNMSIEIGMLKEILTYDDDRLLNFVSIVENDNVSLMIDITVLQSLRYNYKEYMEKLKSLEIFYNKFCKSAVDVQDYIDDIKSKLNVQEKVILQDAFSEPFWKIHQPMIDIAQSVYIYIDSQTFRNVLDRHSKARGVTLTVELLATRFIREAFIKYNKIRAEYRDWMTLDYTRVGPFWKDVKDIDYELELMSRGMKWYPRDDLKKAIGYLDYVKLWRERIDDLEKTLRIFRVQNVVDTVVGWQMAINEINRSITNFDANCWKVIRALSFAGDLLTWLYTVAEVDLRNLMNSVDDGSEDREVQENTIASLIEVKTFLVPLMNSMRKLYKEGNPTHTIIYKFLDQIRDIASKNPSLSQKISQCCLSNLAIQNVYFSILNRGEATKIRIRDVATIGGYKFFRDKNYDKCTVELSYEKPYEDTGRTKTTTLDLSNLQDVQGQALLIAKQASFAYVMSMSTENENNLEQGAIELMNFVQQINIVHQIVKKASQLMELGHFSYREWEMYVHATDDMKSHLEKLETDLHDW</sequence>
<protein>
    <submittedName>
        <fullName evidence="1">28589_t:CDS:1</fullName>
    </submittedName>
</protein>
<organism evidence="1 2">
    <name type="scientific">Racocetra persica</name>
    <dbReference type="NCBI Taxonomy" id="160502"/>
    <lineage>
        <taxon>Eukaryota</taxon>
        <taxon>Fungi</taxon>
        <taxon>Fungi incertae sedis</taxon>
        <taxon>Mucoromycota</taxon>
        <taxon>Glomeromycotina</taxon>
        <taxon>Glomeromycetes</taxon>
        <taxon>Diversisporales</taxon>
        <taxon>Gigasporaceae</taxon>
        <taxon>Racocetra</taxon>
    </lineage>
</organism>
<dbReference type="Proteomes" id="UP000789920">
    <property type="component" value="Unassembled WGS sequence"/>
</dbReference>
<comment type="caution">
    <text evidence="1">The sequence shown here is derived from an EMBL/GenBank/DDBJ whole genome shotgun (WGS) entry which is preliminary data.</text>
</comment>
<reference evidence="1" key="1">
    <citation type="submission" date="2021-06" db="EMBL/GenBank/DDBJ databases">
        <authorList>
            <person name="Kallberg Y."/>
            <person name="Tangrot J."/>
            <person name="Rosling A."/>
        </authorList>
    </citation>
    <scope>NUCLEOTIDE SEQUENCE</scope>
    <source>
        <strain evidence="1">MA461A</strain>
    </source>
</reference>
<proteinExistence type="predicted"/>